<sequence>MSQNFKLYSQYYDLLYRDKNYQAEANYLHQLIKQYRPQSTELLELGSGTGKHAYLLAKLGYHTLGLERSAEMVEIANKTPMEHVAFKVADITDFQLNKSFDVALSLFHVISYLTDNDSLINTFKNVNRHLNQDGLFIFDVWHSPAVNFQVPEKRSKTLQDEHIHVTRHAAPVIDREHNIVEVNYEITVEDLKNGQKTTFGENHPMRHFSKPEIELLAYATGFEVLHAEEFLSKAPSSVETWGVCYILRKK</sequence>
<keyword evidence="4" id="KW-1185">Reference proteome</keyword>
<dbReference type="EC" id="2.1.1.-" evidence="3"/>
<dbReference type="Proteomes" id="UP001336835">
    <property type="component" value="Unassembled WGS sequence"/>
</dbReference>
<name>A0ABU7I6P8_9SPHI</name>
<feature type="domain" description="Methyltransferase" evidence="2">
    <location>
        <begin position="43"/>
        <end position="134"/>
    </location>
</feature>
<dbReference type="CDD" id="cd02440">
    <property type="entry name" value="AdoMet_MTases"/>
    <property type="match status" value="1"/>
</dbReference>
<organism evidence="3 4">
    <name type="scientific">Pedobacter albus</name>
    <dbReference type="NCBI Taxonomy" id="3113905"/>
    <lineage>
        <taxon>Bacteria</taxon>
        <taxon>Pseudomonadati</taxon>
        <taxon>Bacteroidota</taxon>
        <taxon>Sphingobacteriia</taxon>
        <taxon>Sphingobacteriales</taxon>
        <taxon>Sphingobacteriaceae</taxon>
        <taxon>Pedobacter</taxon>
    </lineage>
</organism>
<dbReference type="Gene3D" id="2.20.130.10">
    <property type="entry name" value="CAC2371-like domains"/>
    <property type="match status" value="1"/>
</dbReference>
<protein>
    <submittedName>
        <fullName evidence="3">Class I SAM-dependent methyltransferase</fullName>
        <ecNumber evidence="3">2.1.1.-</ecNumber>
    </submittedName>
</protein>
<dbReference type="PANTHER" id="PTHR43861">
    <property type="entry name" value="TRANS-ACONITATE 2-METHYLTRANSFERASE-RELATED"/>
    <property type="match status" value="1"/>
</dbReference>
<dbReference type="SUPFAM" id="SSF53335">
    <property type="entry name" value="S-adenosyl-L-methionine-dependent methyltransferases"/>
    <property type="match status" value="1"/>
</dbReference>
<dbReference type="Gene3D" id="3.40.50.150">
    <property type="entry name" value="Vaccinia Virus protein VP39"/>
    <property type="match status" value="1"/>
</dbReference>
<gene>
    <name evidence="3" type="ORF">VRU48_08455</name>
</gene>
<dbReference type="GO" id="GO:0008168">
    <property type="term" value="F:methyltransferase activity"/>
    <property type="evidence" value="ECO:0007669"/>
    <property type="project" value="UniProtKB-KW"/>
</dbReference>
<keyword evidence="1 3" id="KW-0808">Transferase</keyword>
<reference evidence="3 4" key="1">
    <citation type="submission" date="2024-01" db="EMBL/GenBank/DDBJ databases">
        <title>Pedobacter sp. nov., isolated from fresh soil.</title>
        <authorList>
            <person name="Le N.T.T."/>
        </authorList>
    </citation>
    <scope>NUCLEOTIDE SEQUENCE [LARGE SCALE GENOMIC DNA]</scope>
    <source>
        <strain evidence="3 4">KR3-3</strain>
    </source>
</reference>
<dbReference type="EMBL" id="JAZDQT010000001">
    <property type="protein sequence ID" value="MEE1945136.1"/>
    <property type="molecule type" value="Genomic_DNA"/>
</dbReference>
<evidence type="ECO:0000313" key="3">
    <source>
        <dbReference type="EMBL" id="MEE1945136.1"/>
    </source>
</evidence>
<dbReference type="GO" id="GO:0032259">
    <property type="term" value="P:methylation"/>
    <property type="evidence" value="ECO:0007669"/>
    <property type="project" value="UniProtKB-KW"/>
</dbReference>
<dbReference type="Pfam" id="PF13649">
    <property type="entry name" value="Methyltransf_25"/>
    <property type="match status" value="1"/>
</dbReference>
<proteinExistence type="predicted"/>
<dbReference type="RefSeq" id="WP_330107485.1">
    <property type="nucleotide sequence ID" value="NZ_JAZDQT010000001.1"/>
</dbReference>
<dbReference type="InterPro" id="IPR041698">
    <property type="entry name" value="Methyltransf_25"/>
</dbReference>
<evidence type="ECO:0000259" key="2">
    <source>
        <dbReference type="Pfam" id="PF13649"/>
    </source>
</evidence>
<accession>A0ABU7I6P8</accession>
<evidence type="ECO:0000313" key="4">
    <source>
        <dbReference type="Proteomes" id="UP001336835"/>
    </source>
</evidence>
<dbReference type="InterPro" id="IPR029063">
    <property type="entry name" value="SAM-dependent_MTases_sf"/>
</dbReference>
<comment type="caution">
    <text evidence="3">The sequence shown here is derived from an EMBL/GenBank/DDBJ whole genome shotgun (WGS) entry which is preliminary data.</text>
</comment>
<keyword evidence="3" id="KW-0489">Methyltransferase</keyword>
<evidence type="ECO:0000256" key="1">
    <source>
        <dbReference type="ARBA" id="ARBA00022679"/>
    </source>
</evidence>